<evidence type="ECO:0000256" key="2">
    <source>
        <dbReference type="ARBA" id="ARBA00023125"/>
    </source>
</evidence>
<dbReference type="PROSITE" id="PS00041">
    <property type="entry name" value="HTH_ARAC_FAMILY_1"/>
    <property type="match status" value="1"/>
</dbReference>
<evidence type="ECO:0000313" key="5">
    <source>
        <dbReference type="EMBL" id="ETI62140.1"/>
    </source>
</evidence>
<dbReference type="GO" id="GO:0043565">
    <property type="term" value="F:sequence-specific DNA binding"/>
    <property type="evidence" value="ECO:0007669"/>
    <property type="project" value="InterPro"/>
</dbReference>
<feature type="domain" description="HTH araC/xylS-type" evidence="4">
    <location>
        <begin position="106"/>
        <end position="204"/>
    </location>
</feature>
<dbReference type="InterPro" id="IPR018062">
    <property type="entry name" value="HTH_AraC-typ_CS"/>
</dbReference>
<comment type="caution">
    <text evidence="5">The sequence shown here is derived from an EMBL/GenBank/DDBJ whole genome shotgun (WGS) entry which is preliminary data.</text>
</comment>
<dbReference type="InterPro" id="IPR009057">
    <property type="entry name" value="Homeodomain-like_sf"/>
</dbReference>
<dbReference type="PANTHER" id="PTHR43280">
    <property type="entry name" value="ARAC-FAMILY TRANSCRIPTIONAL REGULATOR"/>
    <property type="match status" value="1"/>
</dbReference>
<dbReference type="InterPro" id="IPR018060">
    <property type="entry name" value="HTH_AraC"/>
</dbReference>
<accession>W1RZA3</accession>
<protein>
    <recommendedName>
        <fullName evidence="4">HTH araC/xylS-type domain-containing protein</fullName>
    </recommendedName>
</protein>
<dbReference type="PROSITE" id="PS01124">
    <property type="entry name" value="HTH_ARAC_FAMILY_2"/>
    <property type="match status" value="1"/>
</dbReference>
<keyword evidence="2" id="KW-0238">DNA-binding</keyword>
<dbReference type="Gene3D" id="1.10.10.60">
    <property type="entry name" value="Homeodomain-like"/>
    <property type="match status" value="1"/>
</dbReference>
<keyword evidence="1" id="KW-0805">Transcription regulation</keyword>
<dbReference type="GO" id="GO:0003700">
    <property type="term" value="F:DNA-binding transcription factor activity"/>
    <property type="evidence" value="ECO:0007669"/>
    <property type="project" value="InterPro"/>
</dbReference>
<dbReference type="PRINTS" id="PR00032">
    <property type="entry name" value="HTHARAC"/>
</dbReference>
<dbReference type="EMBL" id="AYOZ01000002">
    <property type="protein sequence ID" value="ETI62140.1"/>
    <property type="molecule type" value="Genomic_DNA"/>
</dbReference>
<name>W1RZA3_9GAMM</name>
<organism evidence="5 6">
    <name type="scientific">Marinomonas profundimaris</name>
    <dbReference type="NCBI Taxonomy" id="1208321"/>
    <lineage>
        <taxon>Bacteria</taxon>
        <taxon>Pseudomonadati</taxon>
        <taxon>Pseudomonadota</taxon>
        <taxon>Gammaproteobacteria</taxon>
        <taxon>Oceanospirillales</taxon>
        <taxon>Oceanospirillaceae</taxon>
        <taxon>Marinomonas</taxon>
    </lineage>
</organism>
<gene>
    <name evidence="5" type="ORF">D104_02225</name>
</gene>
<dbReference type="PATRIC" id="fig|1208321.3.peg.454"/>
<reference evidence="5 6" key="1">
    <citation type="journal article" date="2014" name="Genome Announc.">
        <title>Draft Genome Sequence of Marinomonas sp. Strain D104, a Polycyclic Aromatic Hydrocarbon-Degrading Bacterium from the Deep-Sea Sediment of the Arctic Ocean.</title>
        <authorList>
            <person name="Dong C."/>
            <person name="Bai X."/>
            <person name="Lai Q."/>
            <person name="Xie Y."/>
            <person name="Chen X."/>
            <person name="Shao Z."/>
        </authorList>
    </citation>
    <scope>NUCLEOTIDE SEQUENCE [LARGE SCALE GENOMIC DNA]</scope>
    <source>
        <strain evidence="5 6">D104</strain>
    </source>
</reference>
<sequence length="215" mass="25205">MKIIYKINDIKKTCIKENLEAVSKKEHDGKTIIISTLEYFKKKESSPNTWWILYLSNNNERKEAYYYKNVTALILPINYEELNQTLQQLSITSYLDLWDINSSLSSHVSMYVTQNMDRSITVESIASFLSVSVTHIDKYFKFEHQCSASDYIRKLKINHSIWLLSNTDIPISEVALRIGYNDQSAFNHSFKKQMGTTPLKYRKSQKTPTYKQLFN</sequence>
<keyword evidence="3" id="KW-0804">Transcription</keyword>
<dbReference type="InterPro" id="IPR020449">
    <property type="entry name" value="Tscrpt_reg_AraC-type_HTH"/>
</dbReference>
<dbReference type="RefSeq" id="WP_024022667.1">
    <property type="nucleotide sequence ID" value="NZ_AYOZ01000002.1"/>
</dbReference>
<proteinExistence type="predicted"/>
<dbReference type="SUPFAM" id="SSF46689">
    <property type="entry name" value="Homeodomain-like"/>
    <property type="match status" value="1"/>
</dbReference>
<evidence type="ECO:0000256" key="3">
    <source>
        <dbReference type="ARBA" id="ARBA00023163"/>
    </source>
</evidence>
<dbReference type="AlphaFoldDB" id="W1RZA3"/>
<evidence type="ECO:0000313" key="6">
    <source>
        <dbReference type="Proteomes" id="UP000018857"/>
    </source>
</evidence>
<dbReference type="PANTHER" id="PTHR43280:SF2">
    <property type="entry name" value="HTH-TYPE TRANSCRIPTIONAL REGULATOR EXSA"/>
    <property type="match status" value="1"/>
</dbReference>
<evidence type="ECO:0000256" key="1">
    <source>
        <dbReference type="ARBA" id="ARBA00023015"/>
    </source>
</evidence>
<evidence type="ECO:0000259" key="4">
    <source>
        <dbReference type="PROSITE" id="PS01124"/>
    </source>
</evidence>
<dbReference type="Proteomes" id="UP000018857">
    <property type="component" value="Unassembled WGS sequence"/>
</dbReference>
<dbReference type="SMART" id="SM00342">
    <property type="entry name" value="HTH_ARAC"/>
    <property type="match status" value="1"/>
</dbReference>
<dbReference type="eggNOG" id="COG2207">
    <property type="taxonomic scope" value="Bacteria"/>
</dbReference>
<dbReference type="OrthoDB" id="5740883at2"/>
<dbReference type="STRING" id="1208321.D104_02225"/>
<keyword evidence="6" id="KW-1185">Reference proteome</keyword>
<dbReference type="Pfam" id="PF12833">
    <property type="entry name" value="HTH_18"/>
    <property type="match status" value="1"/>
</dbReference>